<feature type="transmembrane region" description="Helical" evidence="1">
    <location>
        <begin position="345"/>
        <end position="363"/>
    </location>
</feature>
<feature type="transmembrane region" description="Helical" evidence="1">
    <location>
        <begin position="122"/>
        <end position="142"/>
    </location>
</feature>
<evidence type="ECO:0000256" key="1">
    <source>
        <dbReference type="SAM" id="Phobius"/>
    </source>
</evidence>
<dbReference type="UniPathway" id="UPA00196"/>
<keyword evidence="1" id="KW-1133">Transmembrane helix</keyword>
<feature type="transmembrane region" description="Helical" evidence="1">
    <location>
        <begin position="321"/>
        <end position="339"/>
    </location>
</feature>
<feature type="transmembrane region" description="Helical" evidence="1">
    <location>
        <begin position="370"/>
        <end position="393"/>
    </location>
</feature>
<dbReference type="STRING" id="926569.ANT_01850"/>
<keyword evidence="1" id="KW-0472">Membrane</keyword>
<dbReference type="eggNOG" id="COG5542">
    <property type="taxonomic scope" value="Bacteria"/>
</dbReference>
<dbReference type="AlphaFoldDB" id="E8MZ76"/>
<name>E8MZ76_ANATU</name>
<dbReference type="InParanoid" id="E8MZ76"/>
<feature type="transmembrane region" description="Helical" evidence="1">
    <location>
        <begin position="154"/>
        <end position="171"/>
    </location>
</feature>
<dbReference type="GO" id="GO:0016020">
    <property type="term" value="C:membrane"/>
    <property type="evidence" value="ECO:0007669"/>
    <property type="project" value="GOC"/>
</dbReference>
<dbReference type="Proteomes" id="UP000008922">
    <property type="component" value="Chromosome"/>
</dbReference>
<dbReference type="EMBL" id="AP012029">
    <property type="protein sequence ID" value="BAJ62219.1"/>
    <property type="molecule type" value="Genomic_DNA"/>
</dbReference>
<feature type="transmembrane region" description="Helical" evidence="1">
    <location>
        <begin position="230"/>
        <end position="252"/>
    </location>
</feature>
<gene>
    <name evidence="2" type="ordered locus">ANT_01850</name>
</gene>
<dbReference type="HOGENOM" id="CLU_036370_3_1_0"/>
<feature type="transmembrane region" description="Helical" evidence="1">
    <location>
        <begin position="191"/>
        <end position="218"/>
    </location>
</feature>
<dbReference type="GO" id="GO:0006506">
    <property type="term" value="P:GPI anchor biosynthetic process"/>
    <property type="evidence" value="ECO:0007669"/>
    <property type="project" value="UniProtKB-UniPathway"/>
</dbReference>
<protein>
    <submittedName>
        <fullName evidence="2">Hypothetical membrane protein</fullName>
    </submittedName>
</protein>
<keyword evidence="3" id="KW-1185">Reference proteome</keyword>
<feature type="transmembrane region" description="Helical" evidence="1">
    <location>
        <begin position="296"/>
        <end position="314"/>
    </location>
</feature>
<organism evidence="2 3">
    <name type="scientific">Anaerolinea thermophila (strain DSM 14523 / JCM 11388 / NBRC 100420 / UNI-1)</name>
    <dbReference type="NCBI Taxonomy" id="926569"/>
    <lineage>
        <taxon>Bacteria</taxon>
        <taxon>Bacillati</taxon>
        <taxon>Chloroflexota</taxon>
        <taxon>Anaerolineae</taxon>
        <taxon>Anaerolineales</taxon>
        <taxon>Anaerolineaceae</taxon>
        <taxon>Anaerolinea</taxon>
    </lineage>
</organism>
<reference evidence="2 3" key="1">
    <citation type="submission" date="2010-12" db="EMBL/GenBank/DDBJ databases">
        <title>Whole genome sequence of Anaerolinea thermophila UNI-1.</title>
        <authorList>
            <person name="Narita-Yamada S."/>
            <person name="Kishi E."/>
            <person name="Watanabe Y."/>
            <person name="Takasaki K."/>
            <person name="Ankai A."/>
            <person name="Oguchi A."/>
            <person name="Fukui S."/>
            <person name="Takahashi M."/>
            <person name="Yashiro I."/>
            <person name="Hosoyama A."/>
            <person name="Sekiguchi Y."/>
            <person name="Hanada S."/>
            <person name="Fujita N."/>
        </authorList>
    </citation>
    <scope>NUCLEOTIDE SEQUENCE [LARGE SCALE GENOMIC DNA]</scope>
    <source>
        <strain evidence="3">DSM 14523 / JCM 11388 / NBRC 100420 / UNI-1</strain>
    </source>
</reference>
<evidence type="ECO:0000313" key="3">
    <source>
        <dbReference type="Proteomes" id="UP000008922"/>
    </source>
</evidence>
<dbReference type="KEGG" id="atm:ANT_01850"/>
<evidence type="ECO:0000313" key="2">
    <source>
        <dbReference type="EMBL" id="BAJ62219.1"/>
    </source>
</evidence>
<sequence>MGYNIPMRQKLSSWWNRLPESWRFVLPIWLGMRLLTAIIGIGVWKIRPLPPPVGMRFYEGLEPVYLGLRGMLIGVWQRWDTIFYQIIAEQGYSLTKISHFFPLYPLTARVTARLTGLETLEAMVLVSTLAYLAALVLLYVLLADTFDTTIARRGVLALAVFPSSFFLFALYPHGMELALILASVWLARKRRWLGCALTALLAGLTHSTALPLSLILLVEAVRFIRQQTHPWRWAVLSVAGMPALGIGLFWAWRIAQGFPSIPEVIAREFFRYPTPPWENLLKWLVLLPQHLPAPDWIINSVALILVVWSLLWGWKKIPASWLTYQVLVLLMTLGLGDARDPLYSLNRYILASFPLFVALGWWADTPLKRLLGFAVGVFGQLALLAFFLLWIFVG</sequence>
<feature type="transmembrane region" description="Helical" evidence="1">
    <location>
        <begin position="21"/>
        <end position="44"/>
    </location>
</feature>
<keyword evidence="1" id="KW-0812">Transmembrane</keyword>
<accession>E8MZ76</accession>
<proteinExistence type="predicted"/>